<organism evidence="5 6">
    <name type="scientific">Dacryopinax primogenitus (strain DJM 731)</name>
    <name type="common">Brown rot fungus</name>
    <dbReference type="NCBI Taxonomy" id="1858805"/>
    <lineage>
        <taxon>Eukaryota</taxon>
        <taxon>Fungi</taxon>
        <taxon>Dikarya</taxon>
        <taxon>Basidiomycota</taxon>
        <taxon>Agaricomycotina</taxon>
        <taxon>Dacrymycetes</taxon>
        <taxon>Dacrymycetales</taxon>
        <taxon>Dacrymycetaceae</taxon>
        <taxon>Dacryopinax</taxon>
    </lineage>
</organism>
<dbReference type="AlphaFoldDB" id="M5G9X5"/>
<evidence type="ECO:0000259" key="4">
    <source>
        <dbReference type="Pfam" id="PF01753"/>
    </source>
</evidence>
<gene>
    <name evidence="5" type="ORF">DACRYDRAFT_108715</name>
</gene>
<evidence type="ECO:0000256" key="1">
    <source>
        <dbReference type="ARBA" id="ARBA00022723"/>
    </source>
</evidence>
<dbReference type="EMBL" id="JH795866">
    <property type="protein sequence ID" value="EJU00643.1"/>
    <property type="molecule type" value="Genomic_DNA"/>
</dbReference>
<keyword evidence="3" id="KW-0862">Zinc</keyword>
<proteinExistence type="predicted"/>
<evidence type="ECO:0000313" key="5">
    <source>
        <dbReference type="EMBL" id="EJU00643.1"/>
    </source>
</evidence>
<dbReference type="HOGENOM" id="CLU_688914_0_0_1"/>
<dbReference type="PANTHER" id="PTHR12197">
    <property type="entry name" value="HISTONE-LYSINE N-METHYLTRANSFERASE SMYD"/>
    <property type="match status" value="1"/>
</dbReference>
<sequence>MAPTPLLNIVHSPTKGRCIYPTTPLSSGAAVLHALPYALGVLPSHRKRLCAYLPCSLPTTSYYTTSCSGCGAVFYCSIDCKRGNEEKHSWICAGLRRLKGWAKDRHIAGMMVLVLEVLAQAKVDGSPCALEADADSELRAEAFRAVYSMEDADVPVPVPDKPTFAQVLALQSHLSSWSAEDMRTWTQHTHFLHSLFSGCLPGLLPAEWGLGEVLDLVSKLESNSFGLFAGDSNPIRAVRSAAGKVELQPVGEGGRGRWTWTWTGRGLGLEQGQGGPKHVLPEAPNLRADPLTAVELFACPSLPLAGLSHAQEEEGEEAAGEAEKIRTVGLGYPLSFTLIRDVEEEEELTISYVSLDLPRARRRAVLSGEWYFDCGCGRCLEERRGRGRGRGSVERVEGVG</sequence>
<feature type="domain" description="MYND-type" evidence="4">
    <location>
        <begin position="65"/>
        <end position="92"/>
    </location>
</feature>
<dbReference type="GO" id="GO:0005634">
    <property type="term" value="C:nucleus"/>
    <property type="evidence" value="ECO:0007669"/>
    <property type="project" value="TreeGrafter"/>
</dbReference>
<dbReference type="GO" id="GO:0008270">
    <property type="term" value="F:zinc ion binding"/>
    <property type="evidence" value="ECO:0007669"/>
    <property type="project" value="UniProtKB-KW"/>
</dbReference>
<keyword evidence="1" id="KW-0479">Metal-binding</keyword>
<dbReference type="SUPFAM" id="SSF144232">
    <property type="entry name" value="HIT/MYND zinc finger-like"/>
    <property type="match status" value="1"/>
</dbReference>
<evidence type="ECO:0000256" key="2">
    <source>
        <dbReference type="ARBA" id="ARBA00022771"/>
    </source>
</evidence>
<dbReference type="InterPro" id="IPR002893">
    <property type="entry name" value="Znf_MYND"/>
</dbReference>
<dbReference type="OrthoDB" id="5945798at2759"/>
<name>M5G9X5_DACPD</name>
<dbReference type="PANTHER" id="PTHR12197:SF251">
    <property type="entry name" value="EG:BACR7C10.4 PROTEIN"/>
    <property type="match status" value="1"/>
</dbReference>
<evidence type="ECO:0000256" key="3">
    <source>
        <dbReference type="ARBA" id="ARBA00022833"/>
    </source>
</evidence>
<protein>
    <recommendedName>
        <fullName evidence="4">MYND-type domain-containing protein</fullName>
    </recommendedName>
</protein>
<reference evidence="5 6" key="1">
    <citation type="journal article" date="2012" name="Science">
        <title>The Paleozoic origin of enzymatic lignin decomposition reconstructed from 31 fungal genomes.</title>
        <authorList>
            <person name="Floudas D."/>
            <person name="Binder M."/>
            <person name="Riley R."/>
            <person name="Barry K."/>
            <person name="Blanchette R.A."/>
            <person name="Henrissat B."/>
            <person name="Martinez A.T."/>
            <person name="Otillar R."/>
            <person name="Spatafora J.W."/>
            <person name="Yadav J.S."/>
            <person name="Aerts A."/>
            <person name="Benoit I."/>
            <person name="Boyd A."/>
            <person name="Carlson A."/>
            <person name="Copeland A."/>
            <person name="Coutinho P.M."/>
            <person name="de Vries R.P."/>
            <person name="Ferreira P."/>
            <person name="Findley K."/>
            <person name="Foster B."/>
            <person name="Gaskell J."/>
            <person name="Glotzer D."/>
            <person name="Gorecki P."/>
            <person name="Heitman J."/>
            <person name="Hesse C."/>
            <person name="Hori C."/>
            <person name="Igarashi K."/>
            <person name="Jurgens J.A."/>
            <person name="Kallen N."/>
            <person name="Kersten P."/>
            <person name="Kohler A."/>
            <person name="Kuees U."/>
            <person name="Kumar T.K.A."/>
            <person name="Kuo A."/>
            <person name="LaButti K."/>
            <person name="Larrondo L.F."/>
            <person name="Lindquist E."/>
            <person name="Ling A."/>
            <person name="Lombard V."/>
            <person name="Lucas S."/>
            <person name="Lundell T."/>
            <person name="Martin R."/>
            <person name="McLaughlin D.J."/>
            <person name="Morgenstern I."/>
            <person name="Morin E."/>
            <person name="Murat C."/>
            <person name="Nagy L.G."/>
            <person name="Nolan M."/>
            <person name="Ohm R.A."/>
            <person name="Patyshakuliyeva A."/>
            <person name="Rokas A."/>
            <person name="Ruiz-Duenas F.J."/>
            <person name="Sabat G."/>
            <person name="Salamov A."/>
            <person name="Samejima M."/>
            <person name="Schmutz J."/>
            <person name="Slot J.C."/>
            <person name="St John F."/>
            <person name="Stenlid J."/>
            <person name="Sun H."/>
            <person name="Sun S."/>
            <person name="Syed K."/>
            <person name="Tsang A."/>
            <person name="Wiebenga A."/>
            <person name="Young D."/>
            <person name="Pisabarro A."/>
            <person name="Eastwood D.C."/>
            <person name="Martin F."/>
            <person name="Cullen D."/>
            <person name="Grigoriev I.V."/>
            <person name="Hibbett D.S."/>
        </authorList>
    </citation>
    <scope>NUCLEOTIDE SEQUENCE [LARGE SCALE GENOMIC DNA]</scope>
    <source>
        <strain evidence="5 6">DJM-731 SS1</strain>
    </source>
</reference>
<dbReference type="InterPro" id="IPR046341">
    <property type="entry name" value="SET_dom_sf"/>
</dbReference>
<dbReference type="InterPro" id="IPR050869">
    <property type="entry name" value="H3K4_H4K5_MeTrfase"/>
</dbReference>
<dbReference type="Gene3D" id="2.170.270.10">
    <property type="entry name" value="SET domain"/>
    <property type="match status" value="2"/>
</dbReference>
<dbReference type="Gene3D" id="6.10.140.2220">
    <property type="match status" value="1"/>
</dbReference>
<evidence type="ECO:0000313" key="6">
    <source>
        <dbReference type="Proteomes" id="UP000030653"/>
    </source>
</evidence>
<dbReference type="SUPFAM" id="SSF82199">
    <property type="entry name" value="SET domain"/>
    <property type="match status" value="1"/>
</dbReference>
<keyword evidence="6" id="KW-1185">Reference proteome</keyword>
<dbReference type="STRING" id="1858805.M5G9X5"/>
<dbReference type="Pfam" id="PF01753">
    <property type="entry name" value="zf-MYND"/>
    <property type="match status" value="1"/>
</dbReference>
<keyword evidence="2" id="KW-0863">Zinc-finger</keyword>
<dbReference type="RefSeq" id="XP_040627540.1">
    <property type="nucleotide sequence ID" value="XM_040768712.1"/>
</dbReference>
<dbReference type="Gene3D" id="1.10.220.160">
    <property type="match status" value="1"/>
</dbReference>
<dbReference type="Proteomes" id="UP000030653">
    <property type="component" value="Unassembled WGS sequence"/>
</dbReference>
<accession>M5G9X5</accession>
<dbReference type="GeneID" id="63683774"/>